<protein>
    <submittedName>
        <fullName evidence="2">Uncharacterized protein</fullName>
    </submittedName>
</protein>
<sequence length="132" mass="14549">MDSDDRAIRVRADEGRTTEVRQTRLPDGPAGDEAPAEHRLETGVYARQAMVSSALAHDRAAKLLEDMASAHPEEAELHLPSAARHRWWAENDRRLARQYAPRGDDPDGRDESARQTKHDETGAGTSIGNAEA</sequence>
<dbReference type="OrthoDB" id="3481638at2"/>
<proteinExistence type="predicted"/>
<comment type="caution">
    <text evidence="2">The sequence shown here is derived from an EMBL/GenBank/DDBJ whole genome shotgun (WGS) entry which is preliminary data.</text>
</comment>
<reference evidence="2 3" key="1">
    <citation type="submission" date="2019-08" db="EMBL/GenBank/DDBJ databases">
        <title>Actinomadura sp. nov. CYP1-5 isolated from mountain soil.</title>
        <authorList>
            <person name="Songsumanus A."/>
            <person name="Kuncharoen N."/>
            <person name="Kudo T."/>
            <person name="Yuki M."/>
            <person name="Igarashi Y."/>
            <person name="Tanasupawat S."/>
        </authorList>
    </citation>
    <scope>NUCLEOTIDE SEQUENCE [LARGE SCALE GENOMIC DNA]</scope>
    <source>
        <strain evidence="2 3">GKU157</strain>
    </source>
</reference>
<keyword evidence="3" id="KW-1185">Reference proteome</keyword>
<dbReference type="EMBL" id="VSFF01000016">
    <property type="protein sequence ID" value="TYC08516.1"/>
    <property type="molecule type" value="Genomic_DNA"/>
</dbReference>
<evidence type="ECO:0000313" key="2">
    <source>
        <dbReference type="EMBL" id="TYC08516.1"/>
    </source>
</evidence>
<dbReference type="RefSeq" id="WP_148354765.1">
    <property type="nucleotide sequence ID" value="NZ_JBHSBF010000002.1"/>
</dbReference>
<feature type="region of interest" description="Disordered" evidence="1">
    <location>
        <begin position="98"/>
        <end position="132"/>
    </location>
</feature>
<dbReference type="Proteomes" id="UP000322634">
    <property type="component" value="Unassembled WGS sequence"/>
</dbReference>
<dbReference type="AlphaFoldDB" id="A0A5D0TT48"/>
<evidence type="ECO:0000313" key="3">
    <source>
        <dbReference type="Proteomes" id="UP000322634"/>
    </source>
</evidence>
<feature type="compositionally biased region" description="Polar residues" evidence="1">
    <location>
        <begin position="123"/>
        <end position="132"/>
    </location>
</feature>
<feature type="compositionally biased region" description="Basic and acidic residues" evidence="1">
    <location>
        <begin position="1"/>
        <end position="24"/>
    </location>
</feature>
<gene>
    <name evidence="2" type="ORF">FXF65_37070</name>
</gene>
<name>A0A5D0TT48_9ACTN</name>
<accession>A0A5D0TT48</accession>
<feature type="region of interest" description="Disordered" evidence="1">
    <location>
        <begin position="1"/>
        <end position="38"/>
    </location>
</feature>
<organism evidence="2 3">
    <name type="scientific">Actinomadura syzygii</name>
    <dbReference type="NCBI Taxonomy" id="1427538"/>
    <lineage>
        <taxon>Bacteria</taxon>
        <taxon>Bacillati</taxon>
        <taxon>Actinomycetota</taxon>
        <taxon>Actinomycetes</taxon>
        <taxon>Streptosporangiales</taxon>
        <taxon>Thermomonosporaceae</taxon>
        <taxon>Actinomadura</taxon>
    </lineage>
</organism>
<feature type="compositionally biased region" description="Basic and acidic residues" evidence="1">
    <location>
        <begin position="102"/>
        <end position="121"/>
    </location>
</feature>
<evidence type="ECO:0000256" key="1">
    <source>
        <dbReference type="SAM" id="MobiDB-lite"/>
    </source>
</evidence>